<reference evidence="3" key="2">
    <citation type="submission" date="2020-01" db="EMBL/GenBank/DDBJ databases">
        <authorList>
            <person name="Campanaro S."/>
        </authorList>
    </citation>
    <scope>NUCLEOTIDE SEQUENCE</scope>
    <source>
        <strain evidence="3">AS06rmzACSIP_7</strain>
    </source>
</reference>
<evidence type="ECO:0000256" key="1">
    <source>
        <dbReference type="SAM" id="MobiDB-lite"/>
    </source>
</evidence>
<dbReference type="InterPro" id="IPR025295">
    <property type="entry name" value="eCIS_core_dom"/>
</dbReference>
<accession>A0A971M413</accession>
<proteinExistence type="predicted"/>
<reference evidence="3" key="1">
    <citation type="journal article" date="2020" name="Biotechnol. Biofuels">
        <title>New insights from the biogas microbiome by comprehensive genome-resolved metagenomics of nearly 1600 species originating from multiple anaerobic digesters.</title>
        <authorList>
            <person name="Campanaro S."/>
            <person name="Treu L."/>
            <person name="Rodriguez-R L.M."/>
            <person name="Kovalovszki A."/>
            <person name="Ziels R.M."/>
            <person name="Maus I."/>
            <person name="Zhu X."/>
            <person name="Kougias P.G."/>
            <person name="Basile A."/>
            <person name="Luo G."/>
            <person name="Schluter A."/>
            <person name="Konstantinidis K.T."/>
            <person name="Angelidaki I."/>
        </authorList>
    </citation>
    <scope>NUCLEOTIDE SEQUENCE</scope>
    <source>
        <strain evidence="3">AS06rmzACSIP_7</strain>
    </source>
</reference>
<dbReference type="AlphaFoldDB" id="A0A971M413"/>
<dbReference type="EMBL" id="JAAYEE010000094">
    <property type="protein sequence ID" value="NLW34914.1"/>
    <property type="molecule type" value="Genomic_DNA"/>
</dbReference>
<dbReference type="Proteomes" id="UP000777265">
    <property type="component" value="Unassembled WGS sequence"/>
</dbReference>
<sequence length="473" mass="49906">MTTGTREWGKQHLDQGGLKKTRDAEKPGLHACGGCNACHEMTRIHHGGNTTAALPGVGAEGPSLQKPCATTFFQRNLGNAHLQAMNGHGVAPQPGAPKGSVKPVIQRACNCGGSCESSCGKEEENVQAKLTVGAAHDVYEQEADRVASRIMEMSPPSVETGADGSGDGMRISRMTTAGGSGQETASTDVEPDTSGGRPLAPSTLKFMEPRFGVDFSGVSLHADDRAGEKAAQIQAKAFTHKNHIWMGKGETEENRGLMAHELTHVIQQNGISADSAPIRREETQQAAAPAAKTVTVDLVKLRGSSRNPADDVSFANTVFRPANVQFTIGANRSVPDATSDSWLGGDTNLARIHSCTDVDPEEEAMRSGATTAYSLGSRIKAFYVESMTPSERAVCFPGYCAGGSRASFLDHAYVTNSGANRSLSHEFGHILLNNGNHTGVDNPSDTSNLMVPTNSATGENLDNSQRTTIYGNA</sequence>
<comment type="caution">
    <text evidence="3">The sequence shown here is derived from an EMBL/GenBank/DDBJ whole genome shotgun (WGS) entry which is preliminary data.</text>
</comment>
<evidence type="ECO:0000313" key="3">
    <source>
        <dbReference type="EMBL" id="NLW34914.1"/>
    </source>
</evidence>
<dbReference type="Pfam" id="PF13699">
    <property type="entry name" value="eCIS_core"/>
    <property type="match status" value="1"/>
</dbReference>
<feature type="region of interest" description="Disordered" evidence="1">
    <location>
        <begin position="1"/>
        <end position="23"/>
    </location>
</feature>
<name>A0A971M413_9BACT</name>
<feature type="region of interest" description="Disordered" evidence="1">
    <location>
        <begin position="155"/>
        <end position="196"/>
    </location>
</feature>
<evidence type="ECO:0000259" key="2">
    <source>
        <dbReference type="Pfam" id="PF13699"/>
    </source>
</evidence>
<feature type="compositionally biased region" description="Polar residues" evidence="1">
    <location>
        <begin position="173"/>
        <end position="187"/>
    </location>
</feature>
<evidence type="ECO:0000313" key="4">
    <source>
        <dbReference type="Proteomes" id="UP000777265"/>
    </source>
</evidence>
<feature type="domain" description="eCIS core" evidence="2">
    <location>
        <begin position="198"/>
        <end position="270"/>
    </location>
</feature>
<organism evidence="3 4">
    <name type="scientific">Syntrophorhabdus aromaticivorans</name>
    <dbReference type="NCBI Taxonomy" id="328301"/>
    <lineage>
        <taxon>Bacteria</taxon>
        <taxon>Pseudomonadati</taxon>
        <taxon>Thermodesulfobacteriota</taxon>
        <taxon>Syntrophorhabdia</taxon>
        <taxon>Syntrophorhabdales</taxon>
        <taxon>Syntrophorhabdaceae</taxon>
        <taxon>Syntrophorhabdus</taxon>
    </lineage>
</organism>
<protein>
    <submittedName>
        <fullName evidence="3">DUF4157 domain-containing protein</fullName>
    </submittedName>
</protein>
<gene>
    <name evidence="3" type="ORF">GXY80_05445</name>
</gene>